<feature type="transmembrane region" description="Helical" evidence="1">
    <location>
        <begin position="74"/>
        <end position="100"/>
    </location>
</feature>
<keyword evidence="1" id="KW-1133">Transmembrane helix</keyword>
<protein>
    <submittedName>
        <fullName evidence="2">Uncharacterized protein</fullName>
    </submittedName>
</protein>
<keyword evidence="1" id="KW-0812">Transmembrane</keyword>
<organism evidence="2 3">
    <name type="scientific">Spirosoma fluviale</name>
    <dbReference type="NCBI Taxonomy" id="1597977"/>
    <lineage>
        <taxon>Bacteria</taxon>
        <taxon>Pseudomonadati</taxon>
        <taxon>Bacteroidota</taxon>
        <taxon>Cytophagia</taxon>
        <taxon>Cytophagales</taxon>
        <taxon>Cytophagaceae</taxon>
        <taxon>Spirosoma</taxon>
    </lineage>
</organism>
<dbReference type="RefSeq" id="WP_097127750.1">
    <property type="nucleotide sequence ID" value="NZ_OCNH01000003.1"/>
</dbReference>
<dbReference type="Proteomes" id="UP000219452">
    <property type="component" value="Unassembled WGS sequence"/>
</dbReference>
<gene>
    <name evidence="2" type="ORF">SAMN06269250_4019</name>
</gene>
<accession>A0A286GAK4</accession>
<evidence type="ECO:0000313" key="2">
    <source>
        <dbReference type="EMBL" id="SOD92518.1"/>
    </source>
</evidence>
<evidence type="ECO:0000256" key="1">
    <source>
        <dbReference type="SAM" id="Phobius"/>
    </source>
</evidence>
<reference evidence="3" key="1">
    <citation type="submission" date="2017-09" db="EMBL/GenBank/DDBJ databases">
        <authorList>
            <person name="Varghese N."/>
            <person name="Submissions S."/>
        </authorList>
    </citation>
    <scope>NUCLEOTIDE SEQUENCE [LARGE SCALE GENOMIC DNA]</scope>
    <source>
        <strain evidence="3">DSM 29961</strain>
    </source>
</reference>
<feature type="transmembrane region" description="Helical" evidence="1">
    <location>
        <begin position="35"/>
        <end position="54"/>
    </location>
</feature>
<proteinExistence type="predicted"/>
<feature type="transmembrane region" description="Helical" evidence="1">
    <location>
        <begin position="135"/>
        <end position="154"/>
    </location>
</feature>
<keyword evidence="1" id="KW-0472">Membrane</keyword>
<evidence type="ECO:0000313" key="3">
    <source>
        <dbReference type="Proteomes" id="UP000219452"/>
    </source>
</evidence>
<name>A0A286GAK4_9BACT</name>
<dbReference type="OrthoDB" id="954881at2"/>
<keyword evidence="3" id="KW-1185">Reference proteome</keyword>
<dbReference type="AlphaFoldDB" id="A0A286GAK4"/>
<sequence>MMPAKHETPVDKAIPEAQEINPRLLTKAGKATRNIIGTFLFVGWLTLFVLGLSLDSTTFRACIIPADRIDWYYLTLYAVSLTPTNVALLASLAGALGGIASNLAASNKFSIINPASLSPNSTDFQSYLYMTESPLVSLLRGFITFMIFIAGSYLTNFTSSIDTNNAGEFTGLTASSYTRFAVTVSLLAYMAGYDPSRIQSLLKSFNLTKKESEPTVIQADVHSIKVTDTHLVANTDRSPQNILQPKSM</sequence>
<dbReference type="EMBL" id="OCNH01000003">
    <property type="protein sequence ID" value="SOD92518.1"/>
    <property type="molecule type" value="Genomic_DNA"/>
</dbReference>